<evidence type="ECO:0000256" key="1">
    <source>
        <dbReference type="ARBA" id="ARBA00010555"/>
    </source>
</evidence>
<dbReference type="EMBL" id="PPQW01000002">
    <property type="protein sequence ID" value="PNZ69621.1"/>
    <property type="molecule type" value="Genomic_DNA"/>
</dbReference>
<dbReference type="InterPro" id="IPR026843">
    <property type="entry name" value="SbcD_C"/>
</dbReference>
<evidence type="ECO:0000256" key="4">
    <source>
        <dbReference type="ARBA" id="ARBA00022705"/>
    </source>
</evidence>
<dbReference type="Pfam" id="PF12320">
    <property type="entry name" value="SbcD_C"/>
    <property type="match status" value="1"/>
</dbReference>
<dbReference type="SUPFAM" id="SSF56300">
    <property type="entry name" value="Metallo-dependent phosphatases"/>
    <property type="match status" value="1"/>
</dbReference>
<dbReference type="RefSeq" id="WP_059106945.1">
    <property type="nucleotide sequence ID" value="NZ_AP024589.1"/>
</dbReference>
<dbReference type="GO" id="GO:0008408">
    <property type="term" value="F:3'-5' exonuclease activity"/>
    <property type="evidence" value="ECO:0007669"/>
    <property type="project" value="InterPro"/>
</dbReference>
<feature type="domain" description="Nuclease SbcCD subunit D C-terminal" evidence="12">
    <location>
        <begin position="263"/>
        <end position="349"/>
    </location>
</feature>
<evidence type="ECO:0000256" key="2">
    <source>
        <dbReference type="ARBA" id="ARBA00011322"/>
    </source>
</evidence>
<comment type="subunit">
    <text evidence="2 10">Heterodimer of SbcC and SbcD.</text>
</comment>
<evidence type="ECO:0000313" key="14">
    <source>
        <dbReference type="EMBL" id="PNZ69621.1"/>
    </source>
</evidence>
<comment type="similarity">
    <text evidence="1 10">Belongs to the SbcD family.</text>
</comment>
<dbReference type="InterPro" id="IPR050535">
    <property type="entry name" value="DNA_Repair-Maintenance_Comp"/>
</dbReference>
<sequence length="378" mass="43665">MKVIHTADWHLGKILNGKSFLEDQSYILDAFVDAVEAEQPDVVVVAGDLYDTSYPSKEAIQLLESTTQRINLKLGIPMIMINGNHDGRERLEYGAQWFEHADLYIRTQLHQMVEPICIEDTCFYTLPFANVSELQAYFEDPEIDTYQDGLERCLAEMKSVLDPSKTNILISHLTVQGGTRSESERPLSIGTVESVTQQTFDMIDLVMLGHLHHPFSINSEFIHYSGSLLQYSFSEANQPKGYRCVTVDKNEGHQSIFKPLEPRRKLEVIEADYDDVIQERIEVDNKNNYFQFKLQNMSHVMDPMLHLKQIYPNTLSLMNTTHHFAETNTEDTTEIHHMSDIDIIRTFYEYITEQQLTERQTEKLVHIIDPEAKDSDLK</sequence>
<reference evidence="13" key="2">
    <citation type="submission" date="2023-07" db="EMBL/GenBank/DDBJ databases">
        <title>Evaluation of the beneficial properties of pineapple isolates.</title>
        <authorList>
            <person name="Adefiranye O."/>
        </authorList>
    </citation>
    <scope>NUCLEOTIDE SEQUENCE</scope>
    <source>
        <strain evidence="13">PAPLE_T1</strain>
    </source>
</reference>
<dbReference type="GO" id="GO:0006310">
    <property type="term" value="P:DNA recombination"/>
    <property type="evidence" value="ECO:0007669"/>
    <property type="project" value="UniProtKB-KW"/>
</dbReference>
<dbReference type="NCBIfam" id="TIGR00619">
    <property type="entry name" value="sbcd"/>
    <property type="match status" value="1"/>
</dbReference>
<dbReference type="Gene3D" id="3.60.21.10">
    <property type="match status" value="1"/>
</dbReference>
<evidence type="ECO:0000256" key="6">
    <source>
        <dbReference type="ARBA" id="ARBA00022759"/>
    </source>
</evidence>
<evidence type="ECO:0000256" key="3">
    <source>
        <dbReference type="ARBA" id="ARBA00013365"/>
    </source>
</evidence>
<dbReference type="EMBL" id="JAUHQC010000006">
    <property type="protein sequence ID" value="MDN4532493.1"/>
    <property type="molecule type" value="Genomic_DNA"/>
</dbReference>
<dbReference type="InterPro" id="IPR053381">
    <property type="entry name" value="SbcCD_nuclease"/>
</dbReference>
<proteinExistence type="inferred from homology"/>
<protein>
    <recommendedName>
        <fullName evidence="3 10">Nuclease SbcCD subunit D</fullName>
    </recommendedName>
</protein>
<evidence type="ECO:0000313" key="15">
    <source>
        <dbReference type="Proteomes" id="UP000242470"/>
    </source>
</evidence>
<dbReference type="InterPro" id="IPR004843">
    <property type="entry name" value="Calcineurin-like_PHP"/>
</dbReference>
<dbReference type="GO" id="GO:0006260">
    <property type="term" value="P:DNA replication"/>
    <property type="evidence" value="ECO:0007669"/>
    <property type="project" value="UniProtKB-KW"/>
</dbReference>
<evidence type="ECO:0000259" key="12">
    <source>
        <dbReference type="Pfam" id="PF12320"/>
    </source>
</evidence>
<keyword evidence="5 10" id="KW-0540">Nuclease</keyword>
<organism evidence="14 15">
    <name type="scientific">Staphylococcus auricularis</name>
    <dbReference type="NCBI Taxonomy" id="29379"/>
    <lineage>
        <taxon>Bacteria</taxon>
        <taxon>Bacillati</taxon>
        <taxon>Bacillota</taxon>
        <taxon>Bacilli</taxon>
        <taxon>Bacillales</taxon>
        <taxon>Staphylococcaceae</taxon>
        <taxon>Staphylococcus</taxon>
    </lineage>
</organism>
<keyword evidence="8 10" id="KW-0269">Exonuclease</keyword>
<dbReference type="Pfam" id="PF00149">
    <property type="entry name" value="Metallophos"/>
    <property type="match status" value="1"/>
</dbReference>
<dbReference type="AlphaFoldDB" id="A0AAP8PRK4"/>
<reference evidence="14 15" key="1">
    <citation type="submission" date="2017-08" db="EMBL/GenBank/DDBJ databases">
        <title>Draft genome sequences of 64 type strains of genus Staph aureus.</title>
        <authorList>
            <person name="Cole K."/>
            <person name="Golubchik T."/>
            <person name="Russell J."/>
            <person name="Foster D."/>
            <person name="Llewelyn M."/>
            <person name="Wilson D."/>
            <person name="Crook D."/>
            <person name="Paul J."/>
        </authorList>
    </citation>
    <scope>NUCLEOTIDE SEQUENCE [LARGE SCALE GENOMIC DNA]</scope>
    <source>
        <strain evidence="14 15">NCTC 12101</strain>
    </source>
</reference>
<dbReference type="InterPro" id="IPR029052">
    <property type="entry name" value="Metallo-depent_PP-like"/>
</dbReference>
<dbReference type="InterPro" id="IPR004593">
    <property type="entry name" value="SbcD"/>
</dbReference>
<keyword evidence="7 10" id="KW-0378">Hydrolase</keyword>
<accession>A0AAP8PRK4</accession>
<evidence type="ECO:0000313" key="13">
    <source>
        <dbReference type="EMBL" id="MDN4532493.1"/>
    </source>
</evidence>
<evidence type="ECO:0000256" key="10">
    <source>
        <dbReference type="RuleBase" id="RU363069"/>
    </source>
</evidence>
<evidence type="ECO:0000256" key="9">
    <source>
        <dbReference type="ARBA" id="ARBA00023172"/>
    </source>
</evidence>
<dbReference type="GeneID" id="64982331"/>
<feature type="domain" description="Calcineurin-like phosphoesterase" evidence="11">
    <location>
        <begin position="1"/>
        <end position="214"/>
    </location>
</feature>
<dbReference type="GO" id="GO:0004519">
    <property type="term" value="F:endonuclease activity"/>
    <property type="evidence" value="ECO:0007669"/>
    <property type="project" value="UniProtKB-KW"/>
</dbReference>
<keyword evidence="4 10" id="KW-0235">DNA replication</keyword>
<evidence type="ECO:0000259" key="11">
    <source>
        <dbReference type="Pfam" id="PF00149"/>
    </source>
</evidence>
<comment type="function">
    <text evidence="10">SbcCD cleaves DNA hairpin structures. These structures can inhibit DNA replication and are intermediates in certain DNA recombination reactions. The complex acts as a 3'-&gt;5' double strand exonuclease that can open hairpins. It also has a 5' single-strand endonuclease activity.</text>
</comment>
<dbReference type="CDD" id="cd00840">
    <property type="entry name" value="MPP_Mre11_N"/>
    <property type="match status" value="1"/>
</dbReference>
<gene>
    <name evidence="10 13" type="primary">sbcD</name>
    <name evidence="14" type="ORF">CD158_00545</name>
    <name evidence="13" type="ORF">QYH67_02675</name>
</gene>
<evidence type="ECO:0000256" key="7">
    <source>
        <dbReference type="ARBA" id="ARBA00022801"/>
    </source>
</evidence>
<dbReference type="InterPro" id="IPR041796">
    <property type="entry name" value="Mre11_N"/>
</dbReference>
<evidence type="ECO:0000256" key="8">
    <source>
        <dbReference type="ARBA" id="ARBA00022839"/>
    </source>
</evidence>
<dbReference type="PANTHER" id="PTHR30337:SF0">
    <property type="entry name" value="NUCLEASE SBCCD SUBUNIT D"/>
    <property type="match status" value="1"/>
</dbReference>
<dbReference type="Proteomes" id="UP000242470">
    <property type="component" value="Unassembled WGS sequence"/>
</dbReference>
<keyword evidence="6 10" id="KW-0255">Endonuclease</keyword>
<name>A0AAP8PRK4_9STAP</name>
<dbReference type="Proteomes" id="UP001171687">
    <property type="component" value="Unassembled WGS sequence"/>
</dbReference>
<comment type="caution">
    <text evidence="14">The sequence shown here is derived from an EMBL/GenBank/DDBJ whole genome shotgun (WGS) entry which is preliminary data.</text>
</comment>
<evidence type="ECO:0000256" key="5">
    <source>
        <dbReference type="ARBA" id="ARBA00022722"/>
    </source>
</evidence>
<dbReference type="PANTHER" id="PTHR30337">
    <property type="entry name" value="COMPONENT OF ATP-DEPENDENT DSDNA EXONUCLEASE"/>
    <property type="match status" value="1"/>
</dbReference>
<dbReference type="NCBIfam" id="NF041753">
    <property type="entry name" value="sbcd_Staph"/>
    <property type="match status" value="1"/>
</dbReference>
<keyword evidence="9 10" id="KW-0233">DNA recombination</keyword>